<dbReference type="EMBL" id="CAOQHR010000004">
    <property type="protein sequence ID" value="CAI6333049.1"/>
    <property type="molecule type" value="Genomic_DNA"/>
</dbReference>
<dbReference type="AlphaFoldDB" id="A0A9W4XIC9"/>
<proteinExistence type="predicted"/>
<evidence type="ECO:0000313" key="1">
    <source>
        <dbReference type="EMBL" id="CAI6333049.1"/>
    </source>
</evidence>
<comment type="caution">
    <text evidence="1">The sequence shown here is derived from an EMBL/GenBank/DDBJ whole genome shotgun (WGS) entry which is preliminary data.</text>
</comment>
<reference evidence="1" key="1">
    <citation type="submission" date="2023-01" db="EMBL/GenBank/DDBJ databases">
        <authorList>
            <person name="Van Ghelder C."/>
            <person name="Rancurel C."/>
        </authorList>
    </citation>
    <scope>NUCLEOTIDE SEQUENCE</scope>
    <source>
        <strain evidence="1">CNCM I-4278</strain>
    </source>
</reference>
<dbReference type="Proteomes" id="UP001152607">
    <property type="component" value="Unassembled WGS sequence"/>
</dbReference>
<protein>
    <submittedName>
        <fullName evidence="1">Uncharacterized protein</fullName>
    </submittedName>
</protein>
<gene>
    <name evidence="1" type="ORF">PDIGIT_LOCUS6084</name>
</gene>
<sequence length="74" mass="8312">MTWDIRGGNVSQSGLFQRLSCANLARLRRLTLTVSLASRCNDMAELLEQHAEAHSRFARIARNRGVGMREALRA</sequence>
<name>A0A9W4XIC9_9PLEO</name>
<organism evidence="1 2">
    <name type="scientific">Periconia digitata</name>
    <dbReference type="NCBI Taxonomy" id="1303443"/>
    <lineage>
        <taxon>Eukaryota</taxon>
        <taxon>Fungi</taxon>
        <taxon>Dikarya</taxon>
        <taxon>Ascomycota</taxon>
        <taxon>Pezizomycotina</taxon>
        <taxon>Dothideomycetes</taxon>
        <taxon>Pleosporomycetidae</taxon>
        <taxon>Pleosporales</taxon>
        <taxon>Massarineae</taxon>
        <taxon>Periconiaceae</taxon>
        <taxon>Periconia</taxon>
    </lineage>
</organism>
<evidence type="ECO:0000313" key="2">
    <source>
        <dbReference type="Proteomes" id="UP001152607"/>
    </source>
</evidence>
<accession>A0A9W4XIC9</accession>
<keyword evidence="2" id="KW-1185">Reference proteome</keyword>